<protein>
    <submittedName>
        <fullName evidence="7">Uncharacterized protein</fullName>
    </submittedName>
</protein>
<evidence type="ECO:0000256" key="4">
    <source>
        <dbReference type="ARBA" id="ARBA00022857"/>
    </source>
</evidence>
<evidence type="ECO:0000256" key="3">
    <source>
        <dbReference type="ARBA" id="ARBA00022827"/>
    </source>
</evidence>
<organism evidence="7">
    <name type="scientific">Lotharella globosa</name>
    <dbReference type="NCBI Taxonomy" id="91324"/>
    <lineage>
        <taxon>Eukaryota</taxon>
        <taxon>Sar</taxon>
        <taxon>Rhizaria</taxon>
        <taxon>Cercozoa</taxon>
        <taxon>Chlorarachniophyceae</taxon>
        <taxon>Lotharella</taxon>
    </lineage>
</organism>
<keyword evidence="5" id="KW-0520">NAD</keyword>
<keyword evidence="2" id="KW-0732">Signal</keyword>
<accession>A0A7S3Z3E2</accession>
<keyword evidence="3" id="KW-0274">FAD</keyword>
<evidence type="ECO:0000256" key="1">
    <source>
        <dbReference type="ARBA" id="ARBA00022630"/>
    </source>
</evidence>
<dbReference type="EMBL" id="HBIV01031051">
    <property type="protein sequence ID" value="CAE0670514.1"/>
    <property type="molecule type" value="Transcribed_RNA"/>
</dbReference>
<evidence type="ECO:0000256" key="2">
    <source>
        <dbReference type="ARBA" id="ARBA00022729"/>
    </source>
</evidence>
<reference evidence="7" key="1">
    <citation type="submission" date="2021-01" db="EMBL/GenBank/DDBJ databases">
        <authorList>
            <person name="Corre E."/>
            <person name="Pelletier E."/>
            <person name="Niang G."/>
            <person name="Scheremetjew M."/>
            <person name="Finn R."/>
            <person name="Kale V."/>
            <person name="Holt S."/>
            <person name="Cochrane G."/>
            <person name="Meng A."/>
            <person name="Brown T."/>
            <person name="Cohen L."/>
        </authorList>
    </citation>
    <scope>NUCLEOTIDE SEQUENCE</scope>
    <source>
        <strain evidence="7">CCCM811</strain>
    </source>
</reference>
<evidence type="ECO:0000313" key="7">
    <source>
        <dbReference type="EMBL" id="CAE0670514.1"/>
    </source>
</evidence>
<dbReference type="AlphaFoldDB" id="A0A7S3Z3E2"/>
<keyword evidence="4" id="KW-0521">NADP</keyword>
<sequence length="259" mass="28130">MIKDTLKYPTDPQALDRTLMTITCPCTKDPEYAKRFPGESNLAILARADPTWFKETAGILAGREYPAEKDAKNIIAEKDEAEKDVANSIAEKDVRRDTAEKDAKKDLAEKDAAATAATDTCAEKKSSVPVEAGRTGHRSAEYEKFKKAWADAFVRRMKMHYPKIKDEHIVSVDVGTPVTAEHYLAAPGGATYGLGWGTKKFSPSLESICQPTTPIKGLYIAGEGAIFGGVVGATAGGLLATRHVLGLRAFVLSVLNNWW</sequence>
<feature type="compositionally biased region" description="Basic and acidic residues" evidence="6">
    <location>
        <begin position="86"/>
        <end position="112"/>
    </location>
</feature>
<dbReference type="PANTHER" id="PTHR46091">
    <property type="entry name" value="BLR7054 PROTEIN"/>
    <property type="match status" value="1"/>
</dbReference>
<feature type="region of interest" description="Disordered" evidence="6">
    <location>
        <begin position="86"/>
        <end position="132"/>
    </location>
</feature>
<dbReference type="InterPro" id="IPR052206">
    <property type="entry name" value="Retinol_saturase"/>
</dbReference>
<gene>
    <name evidence="7" type="ORF">LGLO00237_LOCUS22151</name>
</gene>
<proteinExistence type="predicted"/>
<keyword evidence="1" id="KW-0285">Flavoprotein</keyword>
<dbReference type="PANTHER" id="PTHR46091:SF3">
    <property type="entry name" value="AMINE OXIDASE DOMAIN-CONTAINING PROTEIN"/>
    <property type="match status" value="1"/>
</dbReference>
<name>A0A7S3Z3E2_9EUKA</name>
<evidence type="ECO:0000256" key="5">
    <source>
        <dbReference type="ARBA" id="ARBA00023027"/>
    </source>
</evidence>
<evidence type="ECO:0000256" key="6">
    <source>
        <dbReference type="SAM" id="MobiDB-lite"/>
    </source>
</evidence>